<evidence type="ECO:0000313" key="1">
    <source>
        <dbReference type="EMBL" id="KAI7953558.1"/>
    </source>
</evidence>
<organism evidence="1 2">
    <name type="scientific">Puccinia striiformis f. sp. tritici</name>
    <dbReference type="NCBI Taxonomy" id="168172"/>
    <lineage>
        <taxon>Eukaryota</taxon>
        <taxon>Fungi</taxon>
        <taxon>Dikarya</taxon>
        <taxon>Basidiomycota</taxon>
        <taxon>Pucciniomycotina</taxon>
        <taxon>Pucciniomycetes</taxon>
        <taxon>Pucciniales</taxon>
        <taxon>Pucciniaceae</taxon>
        <taxon>Puccinia</taxon>
    </lineage>
</organism>
<dbReference type="EMBL" id="CM045870">
    <property type="protein sequence ID" value="KAI7953558.1"/>
    <property type="molecule type" value="Genomic_DNA"/>
</dbReference>
<sequence length="233" mass="25727">MFLANLNLVLGCLLPPTPNGLVPDATFNLISCQPNSTQDYNPHAQLLGKGPTCCLQALKKKQSKIKIAHCSPSIPSVKQTKLSSPKKDIQFDFRKPTPTTVAADLKNSISTLLIAGQPTSTIRSCILGPKKTSRELLRFKQKINKSIFNVLTSGNLDYQLCNLAINYACDKANDHLFFEPPSNKMNKEHDLEGCSDEEVDDPLDQEESEWDHRPAYHGHPAIFPLVPNTSSTS</sequence>
<comment type="caution">
    <text evidence="1">The sequence shown here is derived from an EMBL/GenBank/DDBJ whole genome shotgun (WGS) entry which is preliminary data.</text>
</comment>
<proteinExistence type="predicted"/>
<keyword evidence="2" id="KW-1185">Reference proteome</keyword>
<accession>A0ACC0EGH3</accession>
<name>A0ACC0EGH3_9BASI</name>
<protein>
    <submittedName>
        <fullName evidence="1">Uncharacterized protein</fullName>
    </submittedName>
</protein>
<reference evidence="1 2" key="3">
    <citation type="journal article" date="2022" name="Microbiol. Spectr.">
        <title>Folding features and dynamics of 3D genome architecture in plant fungal pathogens.</title>
        <authorList>
            <person name="Xia C."/>
        </authorList>
    </citation>
    <scope>NUCLEOTIDE SEQUENCE [LARGE SCALE GENOMIC DNA]</scope>
    <source>
        <strain evidence="1 2">93-210</strain>
    </source>
</reference>
<reference evidence="2" key="2">
    <citation type="journal article" date="2018" name="Mol. Plant Microbe Interact.">
        <title>Genome sequence resources for the wheat stripe rust pathogen (Puccinia striiformis f. sp. tritici) and the barley stripe rust pathogen (Puccinia striiformis f. sp. hordei).</title>
        <authorList>
            <person name="Xia C."/>
            <person name="Wang M."/>
            <person name="Yin C."/>
            <person name="Cornejo O.E."/>
            <person name="Hulbert S.H."/>
            <person name="Chen X."/>
        </authorList>
    </citation>
    <scope>NUCLEOTIDE SEQUENCE [LARGE SCALE GENOMIC DNA]</scope>
    <source>
        <strain evidence="2">93-210</strain>
    </source>
</reference>
<gene>
    <name evidence="1" type="ORF">MJO28_006105</name>
</gene>
<dbReference type="Proteomes" id="UP001060170">
    <property type="component" value="Chromosome 6"/>
</dbReference>
<evidence type="ECO:0000313" key="2">
    <source>
        <dbReference type="Proteomes" id="UP001060170"/>
    </source>
</evidence>
<reference evidence="2" key="1">
    <citation type="journal article" date="2018" name="BMC Genomics">
        <title>Genomic insights into host adaptation between the wheat stripe rust pathogen (Puccinia striiformis f. sp. tritici) and the barley stripe rust pathogen (Puccinia striiformis f. sp. hordei).</title>
        <authorList>
            <person name="Xia C."/>
            <person name="Wang M."/>
            <person name="Yin C."/>
            <person name="Cornejo O.E."/>
            <person name="Hulbert S.H."/>
            <person name="Chen X."/>
        </authorList>
    </citation>
    <scope>NUCLEOTIDE SEQUENCE [LARGE SCALE GENOMIC DNA]</scope>
    <source>
        <strain evidence="2">93-210</strain>
    </source>
</reference>